<feature type="transmembrane region" description="Helical" evidence="6">
    <location>
        <begin position="365"/>
        <end position="385"/>
    </location>
</feature>
<feature type="transmembrane region" description="Helical" evidence="6">
    <location>
        <begin position="15"/>
        <end position="36"/>
    </location>
</feature>
<dbReference type="Proteomes" id="UP000004374">
    <property type="component" value="Unassembled WGS sequence"/>
</dbReference>
<feature type="transmembrane region" description="Helical" evidence="6">
    <location>
        <begin position="112"/>
        <end position="132"/>
    </location>
</feature>
<comment type="caution">
    <text evidence="8">The sequence shown here is derived from an EMBL/GenBank/DDBJ whole genome shotgun (WGS) entry which is preliminary data.</text>
</comment>
<feature type="transmembrane region" description="Helical" evidence="6">
    <location>
        <begin position="139"/>
        <end position="157"/>
    </location>
</feature>
<feature type="transmembrane region" description="Helical" evidence="6">
    <location>
        <begin position="56"/>
        <end position="75"/>
    </location>
</feature>
<keyword evidence="4 6" id="KW-1133">Transmembrane helix</keyword>
<dbReference type="Gene3D" id="1.20.1250.20">
    <property type="entry name" value="MFS general substrate transporter like domains"/>
    <property type="match status" value="1"/>
</dbReference>
<evidence type="ECO:0000313" key="8">
    <source>
        <dbReference type="EMBL" id="GAB59441.1"/>
    </source>
</evidence>
<evidence type="ECO:0000256" key="6">
    <source>
        <dbReference type="SAM" id="Phobius"/>
    </source>
</evidence>
<evidence type="ECO:0000256" key="5">
    <source>
        <dbReference type="ARBA" id="ARBA00023136"/>
    </source>
</evidence>
<accession>I1DZG3</accession>
<dbReference type="PANTHER" id="PTHR43124">
    <property type="entry name" value="PURINE EFFLUX PUMP PBUE"/>
    <property type="match status" value="1"/>
</dbReference>
<sequence length="409" mass="42655">MRHSGSLPVNTQQPFFAYVFLAFIAMATLAYLNYLPALVSSLASVLGFTQTQAGEIVAANGYGALAGSAIAIYLVNKLRWQSTLLSCLALLCLLELTSALANSYALMLGWRFVAGIAGGIGLGMAVSVLARLANPDRAFGMLLFIQFSSGSLVIYLLPQLTLWLGANAVFYVSTAIAALALMLLHCVKAITLTPGALANVDSAVSKPARRLSYVTLLLLAIALYQAAASAIWAYAGLIGQSVAISADKVSSAIAVSGLAGLAGAMLPVLSGRRVSRLTLLLPATALSALSALLLTFNLFPIDAILYGSALALLFFCWPAVVSLLLAVSAELDSCGRLATIATLVSSLGLATGPLLGAALADNNNFSALLFSCAALFLLSYLLLFIPVRVLDRLPTTANSAIDVKPEYQR</sequence>
<feature type="transmembrane region" description="Helical" evidence="6">
    <location>
        <begin position="169"/>
        <end position="190"/>
    </location>
</feature>
<evidence type="ECO:0000256" key="3">
    <source>
        <dbReference type="ARBA" id="ARBA00022692"/>
    </source>
</evidence>
<keyword evidence="5 6" id="KW-0472">Membrane</keyword>
<dbReference type="GO" id="GO:0005886">
    <property type="term" value="C:plasma membrane"/>
    <property type="evidence" value="ECO:0007669"/>
    <property type="project" value="UniProtKB-SubCell"/>
</dbReference>
<gene>
    <name evidence="8" type="ORF">RNAN_2444</name>
</gene>
<dbReference type="STRING" id="562729.RNAN_2444"/>
<keyword evidence="9" id="KW-1185">Reference proteome</keyword>
<dbReference type="InterPro" id="IPR011701">
    <property type="entry name" value="MFS"/>
</dbReference>
<feature type="transmembrane region" description="Helical" evidence="6">
    <location>
        <begin position="87"/>
        <end position="106"/>
    </location>
</feature>
<dbReference type="PROSITE" id="PS50850">
    <property type="entry name" value="MFS"/>
    <property type="match status" value="1"/>
</dbReference>
<comment type="subcellular location">
    <subcellularLocation>
        <location evidence="1">Cell membrane</location>
        <topology evidence="1">Multi-pass membrane protein</topology>
    </subcellularLocation>
</comment>
<dbReference type="EMBL" id="BAFK01000013">
    <property type="protein sequence ID" value="GAB59441.1"/>
    <property type="molecule type" value="Genomic_DNA"/>
</dbReference>
<organism evidence="8 9">
    <name type="scientific">Rheinheimera nanhaiensis E407-8</name>
    <dbReference type="NCBI Taxonomy" id="562729"/>
    <lineage>
        <taxon>Bacteria</taxon>
        <taxon>Pseudomonadati</taxon>
        <taxon>Pseudomonadota</taxon>
        <taxon>Gammaproteobacteria</taxon>
        <taxon>Chromatiales</taxon>
        <taxon>Chromatiaceae</taxon>
        <taxon>Rheinheimera</taxon>
    </lineage>
</organism>
<feature type="transmembrane region" description="Helical" evidence="6">
    <location>
        <begin position="249"/>
        <end position="270"/>
    </location>
</feature>
<evidence type="ECO:0000256" key="1">
    <source>
        <dbReference type="ARBA" id="ARBA00004651"/>
    </source>
</evidence>
<dbReference type="AlphaFoldDB" id="I1DZG3"/>
<keyword evidence="2" id="KW-1003">Cell membrane</keyword>
<evidence type="ECO:0000259" key="7">
    <source>
        <dbReference type="PROSITE" id="PS50850"/>
    </source>
</evidence>
<protein>
    <recommendedName>
        <fullName evidence="7">Major facilitator superfamily (MFS) profile domain-containing protein</fullName>
    </recommendedName>
</protein>
<name>I1DZG3_9GAMM</name>
<feature type="transmembrane region" description="Helical" evidence="6">
    <location>
        <begin position="211"/>
        <end position="237"/>
    </location>
</feature>
<dbReference type="SUPFAM" id="SSF103473">
    <property type="entry name" value="MFS general substrate transporter"/>
    <property type="match status" value="1"/>
</dbReference>
<reference evidence="8 9" key="1">
    <citation type="journal article" date="2012" name="J. Bacteriol.">
        <title>Genome Sequence of the Protease-Producing Bacterium Rheinheimera nanhaiensis E407-8T, Isolated from Deep-Sea Sediment of the South China Sea.</title>
        <authorList>
            <person name="Zhang X.-Y."/>
            <person name="Zhang Y.-J."/>
            <person name="Qin Q.-L."/>
            <person name="Xie B.-B."/>
            <person name="Chen X.-L."/>
            <person name="Zhou B.-C."/>
            <person name="Zhang Y.-Z."/>
        </authorList>
    </citation>
    <scope>NUCLEOTIDE SEQUENCE [LARGE SCALE GENOMIC DNA]</scope>
    <source>
        <strain evidence="8 9">E407-8</strain>
    </source>
</reference>
<dbReference type="InterPro" id="IPR050189">
    <property type="entry name" value="MFS_Efflux_Transporters"/>
</dbReference>
<keyword evidence="3 6" id="KW-0812">Transmembrane</keyword>
<feature type="transmembrane region" description="Helical" evidence="6">
    <location>
        <begin position="277"/>
        <end position="298"/>
    </location>
</feature>
<evidence type="ECO:0000313" key="9">
    <source>
        <dbReference type="Proteomes" id="UP000004374"/>
    </source>
</evidence>
<dbReference type="InterPro" id="IPR036259">
    <property type="entry name" value="MFS_trans_sf"/>
</dbReference>
<dbReference type="Pfam" id="PF07690">
    <property type="entry name" value="MFS_1"/>
    <property type="match status" value="1"/>
</dbReference>
<proteinExistence type="predicted"/>
<dbReference type="RefSeq" id="WP_008222037.1">
    <property type="nucleotide sequence ID" value="NZ_BAFK01000013.1"/>
</dbReference>
<dbReference type="PANTHER" id="PTHR43124:SF10">
    <property type="entry name" value="PURINE EFFLUX PUMP PBUE"/>
    <property type="match status" value="1"/>
</dbReference>
<feature type="transmembrane region" description="Helical" evidence="6">
    <location>
        <begin position="304"/>
        <end position="325"/>
    </location>
</feature>
<dbReference type="GO" id="GO:0022857">
    <property type="term" value="F:transmembrane transporter activity"/>
    <property type="evidence" value="ECO:0007669"/>
    <property type="project" value="InterPro"/>
</dbReference>
<feature type="domain" description="Major facilitator superfamily (MFS) profile" evidence="7">
    <location>
        <begin position="14"/>
        <end position="391"/>
    </location>
</feature>
<feature type="transmembrane region" description="Helical" evidence="6">
    <location>
        <begin position="337"/>
        <end position="359"/>
    </location>
</feature>
<evidence type="ECO:0000256" key="2">
    <source>
        <dbReference type="ARBA" id="ARBA00022475"/>
    </source>
</evidence>
<dbReference type="OrthoDB" id="7628497at2"/>
<dbReference type="InterPro" id="IPR020846">
    <property type="entry name" value="MFS_dom"/>
</dbReference>
<evidence type="ECO:0000256" key="4">
    <source>
        <dbReference type="ARBA" id="ARBA00022989"/>
    </source>
</evidence>